<dbReference type="EMBL" id="PPHD01000067">
    <property type="protein sequence ID" value="POI36062.1"/>
    <property type="molecule type" value="Genomic_DNA"/>
</dbReference>
<feature type="region of interest" description="Disordered" evidence="1">
    <location>
        <begin position="156"/>
        <end position="182"/>
    </location>
</feature>
<proteinExistence type="predicted"/>
<evidence type="ECO:0000313" key="3">
    <source>
        <dbReference type="Proteomes" id="UP000237246"/>
    </source>
</evidence>
<dbReference type="AlphaFoldDB" id="A0A2P4TI75"/>
<evidence type="ECO:0000256" key="1">
    <source>
        <dbReference type="SAM" id="MobiDB-lite"/>
    </source>
</evidence>
<evidence type="ECO:0000313" key="2">
    <source>
        <dbReference type="EMBL" id="POI36062.1"/>
    </source>
</evidence>
<keyword evidence="3" id="KW-1185">Reference proteome</keyword>
<accession>A0A2P4TI75</accession>
<dbReference type="Proteomes" id="UP000237246">
    <property type="component" value="Unassembled WGS sequence"/>
</dbReference>
<gene>
    <name evidence="2" type="ORF">CIB84_000186</name>
</gene>
<protein>
    <submittedName>
        <fullName evidence="2">Uncharacterized protein</fullName>
    </submittedName>
</protein>
<reference evidence="2 3" key="1">
    <citation type="submission" date="2018-01" db="EMBL/GenBank/DDBJ databases">
        <title>Comparison of the Chinese Bamboo Partridge and Red Junglefowl genome sequences highlights the importance of demography in genome evolution.</title>
        <authorList>
            <person name="Tiley G.P."/>
            <person name="Kimball R.T."/>
            <person name="Braun E.L."/>
            <person name="Burleigh J.G."/>
        </authorList>
    </citation>
    <scope>NUCLEOTIDE SEQUENCE [LARGE SCALE GENOMIC DNA]</scope>
    <source>
        <strain evidence="2">RTK389</strain>
        <tissue evidence="2">Blood</tissue>
    </source>
</reference>
<sequence length="182" mass="21191">MPRLTQQLTEKRKSLCSFQIPYLEISIESRFCAKQLLTSSRSYLTTPTCGSHIMKVVQQCWKKSPWMTHLESETPEVLLQKRKQRKAPEAMQKKHIWSKQCFVLSMLEDSNCMRAGRSCSLLTDHLPRHENEHRATIDLQLQLCPPQHPHLEQWQWHSKAGQTKTSFREMQGGSNGSSPTFR</sequence>
<name>A0A2P4TI75_BAMTH</name>
<comment type="caution">
    <text evidence="2">The sequence shown here is derived from an EMBL/GenBank/DDBJ whole genome shotgun (WGS) entry which is preliminary data.</text>
</comment>
<dbReference type="OrthoDB" id="10613305at2759"/>
<organism evidence="2 3">
    <name type="scientific">Bambusicola thoracicus</name>
    <name type="common">Chinese bamboo-partridge</name>
    <name type="synonym">Perdix thoracica</name>
    <dbReference type="NCBI Taxonomy" id="9083"/>
    <lineage>
        <taxon>Eukaryota</taxon>
        <taxon>Metazoa</taxon>
        <taxon>Chordata</taxon>
        <taxon>Craniata</taxon>
        <taxon>Vertebrata</taxon>
        <taxon>Euteleostomi</taxon>
        <taxon>Archelosauria</taxon>
        <taxon>Archosauria</taxon>
        <taxon>Dinosauria</taxon>
        <taxon>Saurischia</taxon>
        <taxon>Theropoda</taxon>
        <taxon>Coelurosauria</taxon>
        <taxon>Aves</taxon>
        <taxon>Neognathae</taxon>
        <taxon>Galloanserae</taxon>
        <taxon>Galliformes</taxon>
        <taxon>Phasianidae</taxon>
        <taxon>Perdicinae</taxon>
        <taxon>Bambusicola</taxon>
    </lineage>
</organism>